<sequence>MNAIQETSEENSTEAKPIGKSCCCKCTVSLSTVLMVVIIFIKGLARAYVSQKREEISIPVDFGGIRQIRDLLPNSNDVKPEIDNYSSIYSAEAITLIVIIMIEYILTGLVFWYSKKGKYKLIFPYLIFLILAINASLDLFIPATIQSFKLSMQAGFLVLTIGFLIIGKNNSIQ</sequence>
<keyword evidence="1" id="KW-1133">Transmembrane helix</keyword>
<dbReference type="Proteomes" id="UP000786811">
    <property type="component" value="Unassembled WGS sequence"/>
</dbReference>
<feature type="transmembrane region" description="Helical" evidence="1">
    <location>
        <begin position="93"/>
        <end position="113"/>
    </location>
</feature>
<dbReference type="AlphaFoldDB" id="A0A8J2MDR3"/>
<keyword evidence="3" id="KW-1185">Reference proteome</keyword>
<evidence type="ECO:0000313" key="2">
    <source>
        <dbReference type="EMBL" id="CAG5083833.1"/>
    </source>
</evidence>
<name>A0A8J2MDR3_COTCN</name>
<comment type="caution">
    <text evidence="2">The sequence shown here is derived from an EMBL/GenBank/DDBJ whole genome shotgun (WGS) entry which is preliminary data.</text>
</comment>
<keyword evidence="1" id="KW-0812">Transmembrane</keyword>
<reference evidence="2" key="1">
    <citation type="submission" date="2021-04" db="EMBL/GenBank/DDBJ databases">
        <authorList>
            <person name="Chebbi M.A.C M."/>
        </authorList>
    </citation>
    <scope>NUCLEOTIDE SEQUENCE</scope>
</reference>
<proteinExistence type="predicted"/>
<feature type="transmembrane region" description="Helical" evidence="1">
    <location>
        <begin position="150"/>
        <end position="167"/>
    </location>
</feature>
<evidence type="ECO:0000256" key="1">
    <source>
        <dbReference type="SAM" id="Phobius"/>
    </source>
</evidence>
<dbReference type="EMBL" id="CAJNRD030001118">
    <property type="protein sequence ID" value="CAG5083833.1"/>
    <property type="molecule type" value="Genomic_DNA"/>
</dbReference>
<organism evidence="2 3">
    <name type="scientific">Cotesia congregata</name>
    <name type="common">Parasitoid wasp</name>
    <name type="synonym">Apanteles congregatus</name>
    <dbReference type="NCBI Taxonomy" id="51543"/>
    <lineage>
        <taxon>Eukaryota</taxon>
        <taxon>Metazoa</taxon>
        <taxon>Ecdysozoa</taxon>
        <taxon>Arthropoda</taxon>
        <taxon>Hexapoda</taxon>
        <taxon>Insecta</taxon>
        <taxon>Pterygota</taxon>
        <taxon>Neoptera</taxon>
        <taxon>Endopterygota</taxon>
        <taxon>Hymenoptera</taxon>
        <taxon>Apocrita</taxon>
        <taxon>Ichneumonoidea</taxon>
        <taxon>Braconidae</taxon>
        <taxon>Microgastrinae</taxon>
        <taxon>Cotesia</taxon>
    </lineage>
</organism>
<evidence type="ECO:0000313" key="3">
    <source>
        <dbReference type="Proteomes" id="UP000786811"/>
    </source>
</evidence>
<feature type="transmembrane region" description="Helical" evidence="1">
    <location>
        <begin position="26"/>
        <end position="45"/>
    </location>
</feature>
<keyword evidence="1" id="KW-0472">Membrane</keyword>
<gene>
    <name evidence="2" type="ORF">HICCMSTLAB_LOCUS3942</name>
</gene>
<feature type="transmembrane region" description="Helical" evidence="1">
    <location>
        <begin position="125"/>
        <end position="144"/>
    </location>
</feature>
<protein>
    <submittedName>
        <fullName evidence="2">Uncharacterized protein</fullName>
    </submittedName>
</protein>
<accession>A0A8J2MDR3</accession>